<evidence type="ECO:0000313" key="6">
    <source>
        <dbReference type="Proteomes" id="UP000192513"/>
    </source>
</evidence>
<evidence type="ECO:0000259" key="4">
    <source>
        <dbReference type="Pfam" id="PF00881"/>
    </source>
</evidence>
<comment type="caution">
    <text evidence="5">The sequence shown here is derived from an EMBL/GenBank/DDBJ whole genome shotgun (WGS) entry which is preliminary data.</text>
</comment>
<keyword evidence="6" id="KW-1185">Reference proteome</keyword>
<proteinExistence type="predicted"/>
<keyword evidence="1" id="KW-0285">Flavoprotein</keyword>
<dbReference type="InterPro" id="IPR050627">
    <property type="entry name" value="Nitroreductase/BluB"/>
</dbReference>
<protein>
    <submittedName>
        <fullName evidence="5">NADH dehydrogenase</fullName>
    </submittedName>
</protein>
<keyword evidence="2" id="KW-0288">FMN</keyword>
<accession>A0A1X0I4J4</accession>
<dbReference type="InterPro" id="IPR000415">
    <property type="entry name" value="Nitroreductase-like"/>
</dbReference>
<sequence length="241" mass="26901">MDVYEAVASRRAVRGFTGQPVPREALERVLSAAARSPSGSNIQPWNTYVVTGGLLDELKTRAVERVAHGDPWDEREYQMYPPALKSPYDERRSAFGKERYSALGIAREDWEARQRAAIANWNCFGAPAALFCYIDHDLGVAQWADVGMYLQTIMLLLRAEGLHSCPQMAWSQVRETVAEVLSPPDGLILFCGMSIGYEDPAVKYVRTGRAPLDETVTFVDDESSGLRKVEHSARAESGRFR</sequence>
<dbReference type="GO" id="GO:0016491">
    <property type="term" value="F:oxidoreductase activity"/>
    <property type="evidence" value="ECO:0007669"/>
    <property type="project" value="UniProtKB-KW"/>
</dbReference>
<evidence type="ECO:0000256" key="1">
    <source>
        <dbReference type="ARBA" id="ARBA00022630"/>
    </source>
</evidence>
<dbReference type="PANTHER" id="PTHR23026:SF90">
    <property type="entry name" value="IODOTYROSINE DEIODINASE 1"/>
    <property type="match status" value="1"/>
</dbReference>
<dbReference type="EMBL" id="MVIE01000049">
    <property type="protein sequence ID" value="ORB34000.1"/>
    <property type="molecule type" value="Genomic_DNA"/>
</dbReference>
<dbReference type="RefSeq" id="WP_083175414.1">
    <property type="nucleotide sequence ID" value="NZ_AP022619.1"/>
</dbReference>
<reference evidence="5 6" key="1">
    <citation type="submission" date="2017-02" db="EMBL/GenBank/DDBJ databases">
        <title>The new phylogeny of genus Mycobacterium.</title>
        <authorList>
            <person name="Tortoli E."/>
            <person name="Trovato A."/>
            <person name="Cirillo D.M."/>
        </authorList>
    </citation>
    <scope>NUCLEOTIDE SEQUENCE [LARGE SCALE GENOMIC DNA]</scope>
    <source>
        <strain evidence="5 6">DSM 45000</strain>
    </source>
</reference>
<gene>
    <name evidence="5" type="ORF">BST39_24960</name>
</gene>
<dbReference type="CDD" id="cd02136">
    <property type="entry name" value="PnbA_NfnB-like"/>
    <property type="match status" value="1"/>
</dbReference>
<dbReference type="STRING" id="590652.BST39_24960"/>
<feature type="domain" description="Nitroreductase" evidence="4">
    <location>
        <begin position="7"/>
        <end position="197"/>
    </location>
</feature>
<dbReference type="Proteomes" id="UP000192513">
    <property type="component" value="Unassembled WGS sequence"/>
</dbReference>
<keyword evidence="3" id="KW-0560">Oxidoreductase</keyword>
<name>A0A1X0I4J4_9MYCO</name>
<dbReference type="InterPro" id="IPR029479">
    <property type="entry name" value="Nitroreductase"/>
</dbReference>
<evidence type="ECO:0000313" key="5">
    <source>
        <dbReference type="EMBL" id="ORB34000.1"/>
    </source>
</evidence>
<organism evidence="5 6">
    <name type="scientific">Mycobacterium paraseoulense</name>
    <dbReference type="NCBI Taxonomy" id="590652"/>
    <lineage>
        <taxon>Bacteria</taxon>
        <taxon>Bacillati</taxon>
        <taxon>Actinomycetota</taxon>
        <taxon>Actinomycetes</taxon>
        <taxon>Mycobacteriales</taxon>
        <taxon>Mycobacteriaceae</taxon>
        <taxon>Mycobacterium</taxon>
    </lineage>
</organism>
<evidence type="ECO:0000256" key="2">
    <source>
        <dbReference type="ARBA" id="ARBA00022643"/>
    </source>
</evidence>
<dbReference type="PANTHER" id="PTHR23026">
    <property type="entry name" value="NADPH NITROREDUCTASE"/>
    <property type="match status" value="1"/>
</dbReference>
<dbReference type="AlphaFoldDB" id="A0A1X0I4J4"/>
<dbReference type="Pfam" id="PF00881">
    <property type="entry name" value="Nitroreductase"/>
    <property type="match status" value="1"/>
</dbReference>
<dbReference type="Gene3D" id="3.40.109.10">
    <property type="entry name" value="NADH Oxidase"/>
    <property type="match status" value="1"/>
</dbReference>
<dbReference type="OrthoDB" id="9798230at2"/>
<evidence type="ECO:0000256" key="3">
    <source>
        <dbReference type="ARBA" id="ARBA00023002"/>
    </source>
</evidence>
<dbReference type="SUPFAM" id="SSF55469">
    <property type="entry name" value="FMN-dependent nitroreductase-like"/>
    <property type="match status" value="1"/>
</dbReference>